<dbReference type="AlphaFoldDB" id="A0A445MRY8"/>
<keyword evidence="2" id="KW-0874">Quinone</keyword>
<gene>
    <name evidence="3" type="ORF">PITCH_A1260036</name>
</gene>
<comment type="subcellular location">
    <subcellularLocation>
        <location evidence="2">Cell membrane</location>
        <topology evidence="2">Multi-pass membrane protein</topology>
    </subcellularLocation>
</comment>
<dbReference type="PANTHER" id="PTHR33269">
    <property type="entry name" value="NADH-UBIQUINONE OXIDOREDUCTASE CHAIN 6"/>
    <property type="match status" value="1"/>
</dbReference>
<keyword evidence="2" id="KW-0812">Transmembrane</keyword>
<comment type="function">
    <text evidence="2">NDH-1 shuttles electrons from NADH, via FMN and iron-sulfur (Fe-S) centers, to quinones in the respiratory chain. Couples the redox reaction to proton translocation (for every two electrons transferred, four hydrogen ions are translocated across the cytoplasmic membrane), and thus conserves the redox energy in a proton gradient.</text>
</comment>
<keyword evidence="2" id="KW-1133">Transmembrane helix</keyword>
<feature type="transmembrane region" description="Helical" evidence="2">
    <location>
        <begin position="32"/>
        <end position="50"/>
    </location>
</feature>
<feature type="transmembrane region" description="Helical" evidence="2">
    <location>
        <begin position="56"/>
        <end position="75"/>
    </location>
</feature>
<accession>A0A445MRY8</accession>
<comment type="catalytic activity">
    <reaction evidence="2">
        <text>a quinone + NADH + 5 H(+)(in) = a quinol + NAD(+) + 4 H(+)(out)</text>
        <dbReference type="Rhea" id="RHEA:57888"/>
        <dbReference type="ChEBI" id="CHEBI:15378"/>
        <dbReference type="ChEBI" id="CHEBI:24646"/>
        <dbReference type="ChEBI" id="CHEBI:57540"/>
        <dbReference type="ChEBI" id="CHEBI:57945"/>
        <dbReference type="ChEBI" id="CHEBI:132124"/>
    </reaction>
</comment>
<dbReference type="GO" id="GO:0008137">
    <property type="term" value="F:NADH dehydrogenase (ubiquinone) activity"/>
    <property type="evidence" value="ECO:0007669"/>
    <property type="project" value="UniProtKB-UniRule"/>
</dbReference>
<organism evidence="3">
    <name type="scientific">uncultured Desulfobacterium sp</name>
    <dbReference type="NCBI Taxonomy" id="201089"/>
    <lineage>
        <taxon>Bacteria</taxon>
        <taxon>Pseudomonadati</taxon>
        <taxon>Thermodesulfobacteriota</taxon>
        <taxon>Desulfobacteria</taxon>
        <taxon>Desulfobacterales</taxon>
        <taxon>Desulfobacteriaceae</taxon>
        <taxon>Desulfobacterium</taxon>
        <taxon>environmental samples</taxon>
    </lineage>
</organism>
<feature type="transmembrane region" description="Helical" evidence="2">
    <location>
        <begin position="6"/>
        <end position="25"/>
    </location>
</feature>
<protein>
    <recommendedName>
        <fullName evidence="2">NADH-quinone oxidoreductase subunit J</fullName>
        <ecNumber evidence="2">7.1.1.-</ecNumber>
    </recommendedName>
</protein>
<dbReference type="GO" id="GO:0048038">
    <property type="term" value="F:quinone binding"/>
    <property type="evidence" value="ECO:0007669"/>
    <property type="project" value="UniProtKB-UniRule"/>
</dbReference>
<dbReference type="EMBL" id="OJIN01000031">
    <property type="protein sequence ID" value="SPD72213.1"/>
    <property type="molecule type" value="Genomic_DNA"/>
</dbReference>
<dbReference type="Pfam" id="PF00499">
    <property type="entry name" value="Oxidored_q3"/>
    <property type="match status" value="1"/>
</dbReference>
<comment type="similarity">
    <text evidence="1 2">Belongs to the complex I subunit 6 family.</text>
</comment>
<keyword evidence="2" id="KW-0520">NAD</keyword>
<dbReference type="GO" id="GO:0005886">
    <property type="term" value="C:plasma membrane"/>
    <property type="evidence" value="ECO:0007669"/>
    <property type="project" value="UniProtKB-SubCell"/>
</dbReference>
<evidence type="ECO:0000313" key="3">
    <source>
        <dbReference type="EMBL" id="SPD72213.1"/>
    </source>
</evidence>
<keyword evidence="2" id="KW-1003">Cell membrane</keyword>
<keyword evidence="2" id="KW-0472">Membrane</keyword>
<dbReference type="InterPro" id="IPR042106">
    <property type="entry name" value="Nuo/plastoQ_OxRdtase_6_NuoJ"/>
</dbReference>
<evidence type="ECO:0000256" key="1">
    <source>
        <dbReference type="ARBA" id="ARBA00005698"/>
    </source>
</evidence>
<feature type="transmembrane region" description="Helical" evidence="2">
    <location>
        <begin position="95"/>
        <end position="114"/>
    </location>
</feature>
<dbReference type="EC" id="7.1.1.-" evidence="2"/>
<sequence length="169" mass="17561">MEILAYAAFGLYVSIIAIGGVIAVAAGNLVRALVGLIMTLFGVAGMYLLMAAPVMAFMQLLIYVGAVAVLIFIAIMLVRTGPDGDETTSRSGRQILYALLGLAAPAVILSSVVVTNPVESFSTPTAVTVKELGKGLLGPYTLAFELISVVLLVAMAGAVLIAFERRISK</sequence>
<reference evidence="3" key="1">
    <citation type="submission" date="2018-01" db="EMBL/GenBank/DDBJ databases">
        <authorList>
            <person name="Regsiter A."/>
            <person name="William W."/>
        </authorList>
    </citation>
    <scope>NUCLEOTIDE SEQUENCE</scope>
    <source>
        <strain evidence="3">TRIP AH-1</strain>
    </source>
</reference>
<dbReference type="InterPro" id="IPR001457">
    <property type="entry name" value="NADH_UbQ/plastoQ_OxRdtase_su6"/>
</dbReference>
<dbReference type="PANTHER" id="PTHR33269:SF17">
    <property type="entry name" value="NADH-UBIQUINONE OXIDOREDUCTASE CHAIN 6"/>
    <property type="match status" value="1"/>
</dbReference>
<name>A0A445MRY8_9BACT</name>
<keyword evidence="3" id="KW-0830">Ubiquinone</keyword>
<evidence type="ECO:0000256" key="2">
    <source>
        <dbReference type="RuleBase" id="RU004429"/>
    </source>
</evidence>
<feature type="transmembrane region" description="Helical" evidence="2">
    <location>
        <begin position="142"/>
        <end position="163"/>
    </location>
</feature>
<proteinExistence type="inferred from homology"/>
<dbReference type="Gene3D" id="1.20.120.1200">
    <property type="entry name" value="NADH-ubiquinone/plastoquinone oxidoreductase chain 6, subunit NuoJ"/>
    <property type="match status" value="1"/>
</dbReference>